<dbReference type="AlphaFoldDB" id="A0A0H4XAP0"/>
<evidence type="ECO:0000313" key="1">
    <source>
        <dbReference type="EMBL" id="AKQ64957.1"/>
    </source>
</evidence>
<name>A0A0H4XAP0_9BACT</name>
<reference evidence="1 2" key="1">
    <citation type="journal article" date="2016" name="PLoS ONE">
        <title>Complete Genome Sequence and Comparative Genomics of a Novel Myxobacterium Myxococcus hansupus.</title>
        <authorList>
            <person name="Sharma G."/>
            <person name="Narwani T."/>
            <person name="Subramanian S."/>
        </authorList>
    </citation>
    <scope>NUCLEOTIDE SEQUENCE [LARGE SCALE GENOMIC DNA]</scope>
    <source>
        <strain evidence="2">mixupus</strain>
    </source>
</reference>
<accession>A0A0H4XAP0</accession>
<proteinExistence type="predicted"/>
<organism evidence="1 2">
    <name type="scientific">Pseudomyxococcus hansupus</name>
    <dbReference type="NCBI Taxonomy" id="1297742"/>
    <lineage>
        <taxon>Bacteria</taxon>
        <taxon>Pseudomonadati</taxon>
        <taxon>Myxococcota</taxon>
        <taxon>Myxococcia</taxon>
        <taxon>Myxococcales</taxon>
        <taxon>Cystobacterineae</taxon>
        <taxon>Myxococcaceae</taxon>
        <taxon>Pseudomyxococcus</taxon>
    </lineage>
</organism>
<evidence type="ECO:0000313" key="2">
    <source>
        <dbReference type="Proteomes" id="UP000009026"/>
    </source>
</evidence>
<dbReference type="STRING" id="1297742.A176_001869"/>
<gene>
    <name evidence="1" type="ORF">A176_001869</name>
</gene>
<keyword evidence="2" id="KW-1185">Reference proteome</keyword>
<dbReference type="Proteomes" id="UP000009026">
    <property type="component" value="Chromosome"/>
</dbReference>
<sequence length="54" mass="5646">MDQFHTLEQGVVARGLDVAGAAKVEMRVLASGCEVVAHLAEVRSAPVVARLVST</sequence>
<protein>
    <submittedName>
        <fullName evidence="1">Uncharacterized protein</fullName>
    </submittedName>
</protein>
<dbReference type="KEGG" id="mym:A176_001869"/>
<dbReference type="EMBL" id="CP012109">
    <property type="protein sequence ID" value="AKQ64957.1"/>
    <property type="molecule type" value="Genomic_DNA"/>
</dbReference>